<dbReference type="EMBL" id="LNTB01000001">
    <property type="protein sequence ID" value="KSW11708.1"/>
    <property type="molecule type" value="Genomic_DNA"/>
</dbReference>
<evidence type="ECO:0000259" key="1">
    <source>
        <dbReference type="Pfam" id="PF01402"/>
    </source>
</evidence>
<dbReference type="GO" id="GO:0006355">
    <property type="term" value="P:regulation of DNA-templated transcription"/>
    <property type="evidence" value="ECO:0007669"/>
    <property type="project" value="InterPro"/>
</dbReference>
<accession>A0A0V8RUG5</accession>
<evidence type="ECO:0000313" key="3">
    <source>
        <dbReference type="Proteomes" id="UP000053352"/>
    </source>
</evidence>
<reference evidence="2 3" key="1">
    <citation type="submission" date="2015-11" db="EMBL/GenBank/DDBJ databases">
        <title>Genome sequence of Pyrodictium occultum PL-19, a marine hyperthermophilic archaeon isolated from Volcano, Italy.</title>
        <authorList>
            <person name="Utturkar S."/>
            <person name="Huber H."/>
            <person name="Leptihn S."/>
            <person name="Brown S."/>
            <person name="Stetter K.O."/>
            <person name="Podar M."/>
        </authorList>
    </citation>
    <scope>NUCLEOTIDE SEQUENCE [LARGE SCALE GENOMIC DNA]</scope>
    <source>
        <strain evidence="2 3">PL-19</strain>
    </source>
</reference>
<evidence type="ECO:0000313" key="2">
    <source>
        <dbReference type="EMBL" id="KSW11708.1"/>
    </source>
</evidence>
<gene>
    <name evidence="2" type="ORF">CF15_02505</name>
</gene>
<keyword evidence="3" id="KW-1185">Reference proteome</keyword>
<protein>
    <recommendedName>
        <fullName evidence="1">Ribbon-helix-helix protein CopG domain-containing protein</fullName>
    </recommendedName>
</protein>
<dbReference type="SUPFAM" id="SSF47598">
    <property type="entry name" value="Ribbon-helix-helix"/>
    <property type="match status" value="1"/>
</dbReference>
<comment type="caution">
    <text evidence="2">The sequence shown here is derived from an EMBL/GenBank/DDBJ whole genome shotgun (WGS) entry which is preliminary data.</text>
</comment>
<organism evidence="2 3">
    <name type="scientific">Pyrodictium occultum</name>
    <dbReference type="NCBI Taxonomy" id="2309"/>
    <lineage>
        <taxon>Archaea</taxon>
        <taxon>Thermoproteota</taxon>
        <taxon>Thermoprotei</taxon>
        <taxon>Desulfurococcales</taxon>
        <taxon>Pyrodictiaceae</taxon>
        <taxon>Pyrodictium</taxon>
    </lineage>
</organism>
<proteinExistence type="predicted"/>
<name>A0A0V8RUG5_PYROC</name>
<dbReference type="CDD" id="cd22231">
    <property type="entry name" value="RHH_NikR_HicB-like"/>
    <property type="match status" value="1"/>
</dbReference>
<dbReference type="InterPro" id="IPR010985">
    <property type="entry name" value="Ribbon_hlx_hlx"/>
</dbReference>
<dbReference type="Gene3D" id="1.10.1220.10">
    <property type="entry name" value="Met repressor-like"/>
    <property type="match status" value="1"/>
</dbReference>
<dbReference type="Pfam" id="PF01402">
    <property type="entry name" value="RHH_1"/>
    <property type="match status" value="1"/>
</dbReference>
<dbReference type="RefSeq" id="WP_058370385.1">
    <property type="nucleotide sequence ID" value="NZ_LNTB01000001.1"/>
</dbReference>
<dbReference type="InterPro" id="IPR002145">
    <property type="entry name" value="CopG"/>
</dbReference>
<sequence>MQRIVTFKIEEDVLAVLDRYARMRRLTRSEVIREAIERLLRSEGIEVPKSRNSVRYDPRAPVIEVPV</sequence>
<dbReference type="AlphaFoldDB" id="A0A0V8RUG5"/>
<feature type="domain" description="Ribbon-helix-helix protein CopG" evidence="1">
    <location>
        <begin position="4"/>
        <end position="41"/>
    </location>
</feature>
<dbReference type="Proteomes" id="UP000053352">
    <property type="component" value="Unassembled WGS sequence"/>
</dbReference>
<dbReference type="OrthoDB" id="14438at2157"/>
<dbReference type="InterPro" id="IPR013321">
    <property type="entry name" value="Arc_rbn_hlx_hlx"/>
</dbReference>